<evidence type="ECO:0000313" key="1">
    <source>
        <dbReference type="EMBL" id="GAA4035076.1"/>
    </source>
</evidence>
<keyword evidence="2" id="KW-1185">Reference proteome</keyword>
<evidence type="ECO:0008006" key="3">
    <source>
        <dbReference type="Google" id="ProtNLM"/>
    </source>
</evidence>
<reference evidence="2" key="1">
    <citation type="journal article" date="2019" name="Int. J. Syst. Evol. Microbiol.">
        <title>The Global Catalogue of Microorganisms (GCM) 10K type strain sequencing project: providing services to taxonomists for standard genome sequencing and annotation.</title>
        <authorList>
            <consortium name="The Broad Institute Genomics Platform"/>
            <consortium name="The Broad Institute Genome Sequencing Center for Infectious Disease"/>
            <person name="Wu L."/>
            <person name="Ma J."/>
        </authorList>
    </citation>
    <scope>NUCLEOTIDE SEQUENCE [LARGE SCALE GENOMIC DNA]</scope>
    <source>
        <strain evidence="2">JCM 17225</strain>
    </source>
</reference>
<sequence>MPAFDYRFDLSNIVHFENGSRYYEVLWRGQLVGENGRRHHIDAY</sequence>
<protein>
    <recommendedName>
        <fullName evidence="3">WGR domain-containing protein</fullName>
    </recommendedName>
</protein>
<proteinExistence type="predicted"/>
<comment type="caution">
    <text evidence="1">The sequence shown here is derived from an EMBL/GenBank/DDBJ whole genome shotgun (WGS) entry which is preliminary data.</text>
</comment>
<name>A0ABP7U2T5_9BACT</name>
<dbReference type="Proteomes" id="UP001501469">
    <property type="component" value="Unassembled WGS sequence"/>
</dbReference>
<evidence type="ECO:0000313" key="2">
    <source>
        <dbReference type="Proteomes" id="UP001501469"/>
    </source>
</evidence>
<gene>
    <name evidence="1" type="ORF">GCM10022409_19580</name>
</gene>
<organism evidence="1 2">
    <name type="scientific">Hymenobacter glaciei</name>
    <dbReference type="NCBI Taxonomy" id="877209"/>
    <lineage>
        <taxon>Bacteria</taxon>
        <taxon>Pseudomonadati</taxon>
        <taxon>Bacteroidota</taxon>
        <taxon>Cytophagia</taxon>
        <taxon>Cytophagales</taxon>
        <taxon>Hymenobacteraceae</taxon>
        <taxon>Hymenobacter</taxon>
    </lineage>
</organism>
<accession>A0ABP7U2T5</accession>
<dbReference type="RefSeq" id="WP_345053518.1">
    <property type="nucleotide sequence ID" value="NZ_BAABDK010000016.1"/>
</dbReference>
<dbReference type="EMBL" id="BAABDK010000016">
    <property type="protein sequence ID" value="GAA4035076.1"/>
    <property type="molecule type" value="Genomic_DNA"/>
</dbReference>